<dbReference type="InterPro" id="IPR011043">
    <property type="entry name" value="Gal_Oxase/kelch_b-propeller"/>
</dbReference>
<evidence type="ECO:0000256" key="4">
    <source>
        <dbReference type="SAM" id="MobiDB-lite"/>
    </source>
</evidence>
<feature type="compositionally biased region" description="Polar residues" evidence="4">
    <location>
        <begin position="688"/>
        <end position="697"/>
    </location>
</feature>
<evidence type="ECO:0000256" key="2">
    <source>
        <dbReference type="ARBA" id="ARBA00022737"/>
    </source>
</evidence>
<keyword evidence="2" id="KW-0677">Repeat</keyword>
<evidence type="ECO:0000313" key="6">
    <source>
        <dbReference type="EMBL" id="JAI15406.1"/>
    </source>
</evidence>
<feature type="compositionally biased region" description="Basic and acidic residues" evidence="4">
    <location>
        <begin position="698"/>
        <end position="715"/>
    </location>
</feature>
<dbReference type="SMART" id="SM00612">
    <property type="entry name" value="Kelch"/>
    <property type="match status" value="6"/>
</dbReference>
<organism evidence="6">
    <name type="scientific">Tabanus bromius</name>
    <name type="common">Band-eyed brown horse fly</name>
    <dbReference type="NCBI Taxonomy" id="304241"/>
    <lineage>
        <taxon>Eukaryota</taxon>
        <taxon>Metazoa</taxon>
        <taxon>Ecdysozoa</taxon>
        <taxon>Arthropoda</taxon>
        <taxon>Hexapoda</taxon>
        <taxon>Insecta</taxon>
        <taxon>Pterygota</taxon>
        <taxon>Neoptera</taxon>
        <taxon>Endopterygota</taxon>
        <taxon>Diptera</taxon>
        <taxon>Brachycera</taxon>
        <taxon>Tabanomorpha</taxon>
        <taxon>Tabanoidea</taxon>
        <taxon>Tabanidae</taxon>
        <taxon>Tabanus</taxon>
    </lineage>
</organism>
<dbReference type="InterPro" id="IPR015915">
    <property type="entry name" value="Kelch-typ_b-propeller"/>
</dbReference>
<dbReference type="InterPro" id="IPR000210">
    <property type="entry name" value="BTB/POZ_dom"/>
</dbReference>
<dbReference type="SMART" id="SM00225">
    <property type="entry name" value="BTB"/>
    <property type="match status" value="1"/>
</dbReference>
<dbReference type="SUPFAM" id="SSF50965">
    <property type="entry name" value="Galactose oxidase, central domain"/>
    <property type="match status" value="1"/>
</dbReference>
<feature type="region of interest" description="Disordered" evidence="4">
    <location>
        <begin position="688"/>
        <end position="772"/>
    </location>
</feature>
<keyword evidence="1" id="KW-0880">Kelch repeat</keyword>
<dbReference type="Pfam" id="PF01344">
    <property type="entry name" value="Kelch_1"/>
    <property type="match status" value="6"/>
</dbReference>
<dbReference type="GO" id="GO:0003779">
    <property type="term" value="F:actin binding"/>
    <property type="evidence" value="ECO:0007669"/>
    <property type="project" value="UniProtKB-KW"/>
</dbReference>
<name>A0A0K8TMM0_TABBR</name>
<evidence type="ECO:0000256" key="3">
    <source>
        <dbReference type="ARBA" id="ARBA00023203"/>
    </source>
</evidence>
<dbReference type="InterPro" id="IPR011705">
    <property type="entry name" value="BACK"/>
</dbReference>
<protein>
    <recommendedName>
        <fullName evidence="5">BTB domain-containing protein</fullName>
    </recommendedName>
</protein>
<proteinExistence type="evidence at transcript level"/>
<dbReference type="Gene3D" id="1.25.40.420">
    <property type="match status" value="1"/>
</dbReference>
<evidence type="ECO:0000259" key="5">
    <source>
        <dbReference type="PROSITE" id="PS50097"/>
    </source>
</evidence>
<feature type="compositionally biased region" description="Low complexity" evidence="4">
    <location>
        <begin position="353"/>
        <end position="369"/>
    </location>
</feature>
<sequence>MRPRTECSIGDDAMEDCGFLNFTDDEMQATFLQSLHTMRKHRLFCDVVLNVENADIHAHKNVLASVSPYFMELFSVEQESKSHSEDVPSYRLNGGICRPALQILVDYAYTAKLEVPDVLVKDVYLAAWKLRMDRVVKECARHLIQELSSDTCIEIRSLPGIDKNKGFVQEVDTFIDKTFTAVSSTADFLQLPCVQIDVLYQTKQEMSLVTHDSVCRLVLDWIKRQLTDESLNLGQLLERSHLLYLALDNSLQDCSDLPPGHESESEIVQDYKRLVLKCPANKQRRKCLGAPGKPRVLLYSRDIGDRETERGHQPEWNFISSTKCGENTFLALATVNGVLMRISVKLRLNSIATQQSTTSQETTQTCPSSDDSDGKNDLELFCEVAAMSGPKCGLGVADLDGKLLVCGGYDRGECLRKVESYCPETNTWAHESNMNEARGRVQIAVIDGTVYAVGGSNGTTELDTVECLKHESKKWEKCSRLPLARSNAGVCELNKKLYCIGGWNGQSGIKQCDVYSPEENKWTSICSLNTGRYQAGVTAHNGKLWAVGGSDAWNCLGSVETYDPEKDQWTYSPSLLTARRGCGLAVFQGKLYAVGGSDGTQTLSSTEVFDETTKSWILGPSLIIPRSNVSVVVVKDKLYAIGGFSGKIFLNTMEYLDPNTNEWTTFVPQSHNEVDKFAEELLADNDSIFSKQNGNNNIHHENDLTDKVSDSDKQRQNIKGAVKKSKLKNGVNNHSSDKNDHHNHNSSINGLANGLNGIDLSSKQDQNGIAES</sequence>
<dbReference type="EMBL" id="GDAI01002197">
    <property type="protein sequence ID" value="JAI15406.1"/>
    <property type="molecule type" value="mRNA"/>
</dbReference>
<reference evidence="6" key="1">
    <citation type="journal article" date="2015" name="Insect Biochem. Mol. Biol.">
        <title>An insight into the sialome of the horse fly, Tabanus bromius.</title>
        <authorList>
            <person name="Ribeiro J.M."/>
            <person name="Kazimirova M."/>
            <person name="Takac P."/>
            <person name="Andersen J.F."/>
            <person name="Francischetti I.M."/>
        </authorList>
    </citation>
    <scope>NUCLEOTIDE SEQUENCE</scope>
</reference>
<dbReference type="InterPro" id="IPR006652">
    <property type="entry name" value="Kelch_1"/>
</dbReference>
<dbReference type="CDD" id="cd18306">
    <property type="entry name" value="BTB_POZ_NS1BP"/>
    <property type="match status" value="1"/>
</dbReference>
<feature type="compositionally biased region" description="Polar residues" evidence="4">
    <location>
        <begin position="759"/>
        <end position="772"/>
    </location>
</feature>
<feature type="domain" description="BTB" evidence="5">
    <location>
        <begin position="45"/>
        <end position="117"/>
    </location>
</feature>
<dbReference type="SUPFAM" id="SSF54695">
    <property type="entry name" value="POZ domain"/>
    <property type="match status" value="1"/>
</dbReference>
<dbReference type="PRINTS" id="PR00501">
    <property type="entry name" value="KELCHREPEAT"/>
</dbReference>
<dbReference type="PROSITE" id="PS50097">
    <property type="entry name" value="BTB"/>
    <property type="match status" value="1"/>
</dbReference>
<dbReference type="InterPro" id="IPR011333">
    <property type="entry name" value="SKP1/BTB/POZ_sf"/>
</dbReference>
<dbReference type="PANTHER" id="PTHR24412">
    <property type="entry name" value="KELCH PROTEIN"/>
    <property type="match status" value="1"/>
</dbReference>
<feature type="region of interest" description="Disordered" evidence="4">
    <location>
        <begin position="353"/>
        <end position="374"/>
    </location>
</feature>
<dbReference type="AlphaFoldDB" id="A0A0K8TMM0"/>
<dbReference type="Gene3D" id="3.30.710.10">
    <property type="entry name" value="Potassium Channel Kv1.1, Chain A"/>
    <property type="match status" value="1"/>
</dbReference>
<keyword evidence="3" id="KW-0009">Actin-binding</keyword>
<evidence type="ECO:0000256" key="1">
    <source>
        <dbReference type="ARBA" id="ARBA00022441"/>
    </source>
</evidence>
<accession>A0A0K8TMM0</accession>
<dbReference type="Pfam" id="PF07707">
    <property type="entry name" value="BACK"/>
    <property type="match status" value="1"/>
</dbReference>
<dbReference type="Pfam" id="PF00651">
    <property type="entry name" value="BTB"/>
    <property type="match status" value="1"/>
</dbReference>
<dbReference type="Gene3D" id="2.120.10.80">
    <property type="entry name" value="Kelch-type beta propeller"/>
    <property type="match status" value="2"/>
</dbReference>
<dbReference type="CDD" id="cd18502">
    <property type="entry name" value="BACK_NS1BP_IVNS1ABP"/>
    <property type="match status" value="1"/>
</dbReference>
<dbReference type="PANTHER" id="PTHR24412:SF396">
    <property type="entry name" value="INFLUENZA VIRUS NS1A-BINDING PROTEIN"/>
    <property type="match status" value="1"/>
</dbReference>